<name>A0A6J7R7L3_9ZZZZ</name>
<dbReference type="AlphaFoldDB" id="A0A6J7R7L3"/>
<proteinExistence type="predicted"/>
<sequence length="103" mass="11132">MVVDVGRVLRVIIVDNVLVCVVNDVVVDEDLLNEIHVGNLLVLSDDRLARRQGTSSHIGRVDGICGPPIARRLDMLGVDRVERDLDAAAPADLAGDREGLDEP</sequence>
<reference evidence="1" key="1">
    <citation type="submission" date="2020-05" db="EMBL/GenBank/DDBJ databases">
        <authorList>
            <person name="Chiriac C."/>
            <person name="Salcher M."/>
            <person name="Ghai R."/>
            <person name="Kavagutti S V."/>
        </authorList>
    </citation>
    <scope>NUCLEOTIDE SEQUENCE</scope>
</reference>
<evidence type="ECO:0000313" key="1">
    <source>
        <dbReference type="EMBL" id="CAB5024743.1"/>
    </source>
</evidence>
<dbReference type="EMBL" id="CAFBPD010000312">
    <property type="protein sequence ID" value="CAB5024743.1"/>
    <property type="molecule type" value="Genomic_DNA"/>
</dbReference>
<accession>A0A6J7R7L3</accession>
<protein>
    <submittedName>
        <fullName evidence="1">Unannotated protein</fullName>
    </submittedName>
</protein>
<gene>
    <name evidence="1" type="ORF">UFOPK4061_01603</name>
</gene>
<organism evidence="1">
    <name type="scientific">freshwater metagenome</name>
    <dbReference type="NCBI Taxonomy" id="449393"/>
    <lineage>
        <taxon>unclassified sequences</taxon>
        <taxon>metagenomes</taxon>
        <taxon>ecological metagenomes</taxon>
    </lineage>
</organism>